<reference evidence="1" key="1">
    <citation type="journal article" date="2023" name="Science">
        <title>Genome structures resolve the early diversification of teleost fishes.</title>
        <authorList>
            <person name="Parey E."/>
            <person name="Louis A."/>
            <person name="Montfort J."/>
            <person name="Bouchez O."/>
            <person name="Roques C."/>
            <person name="Iampietro C."/>
            <person name="Lluch J."/>
            <person name="Castinel A."/>
            <person name="Donnadieu C."/>
            <person name="Desvignes T."/>
            <person name="Floi Bucao C."/>
            <person name="Jouanno E."/>
            <person name="Wen M."/>
            <person name="Mejri S."/>
            <person name="Dirks R."/>
            <person name="Jansen H."/>
            <person name="Henkel C."/>
            <person name="Chen W.J."/>
            <person name="Zahm M."/>
            <person name="Cabau C."/>
            <person name="Klopp C."/>
            <person name="Thompson A.W."/>
            <person name="Robinson-Rechavi M."/>
            <person name="Braasch I."/>
            <person name="Lecointre G."/>
            <person name="Bobe J."/>
            <person name="Postlethwait J.H."/>
            <person name="Berthelot C."/>
            <person name="Roest Crollius H."/>
            <person name="Guiguen Y."/>
        </authorList>
    </citation>
    <scope>NUCLEOTIDE SEQUENCE</scope>
    <source>
        <strain evidence="1">WJC10195</strain>
    </source>
</reference>
<organism evidence="1 2">
    <name type="scientific">Synaphobranchus kaupii</name>
    <name type="common">Kaup's arrowtooth eel</name>
    <dbReference type="NCBI Taxonomy" id="118154"/>
    <lineage>
        <taxon>Eukaryota</taxon>
        <taxon>Metazoa</taxon>
        <taxon>Chordata</taxon>
        <taxon>Craniata</taxon>
        <taxon>Vertebrata</taxon>
        <taxon>Euteleostomi</taxon>
        <taxon>Actinopterygii</taxon>
        <taxon>Neopterygii</taxon>
        <taxon>Teleostei</taxon>
        <taxon>Anguilliformes</taxon>
        <taxon>Synaphobranchidae</taxon>
        <taxon>Synaphobranchus</taxon>
    </lineage>
</organism>
<protein>
    <submittedName>
        <fullName evidence="1">Uncharacterized protein</fullName>
    </submittedName>
</protein>
<dbReference type="EMBL" id="JAINUF010000009">
    <property type="protein sequence ID" value="KAJ8349861.1"/>
    <property type="molecule type" value="Genomic_DNA"/>
</dbReference>
<accession>A0A9Q1F2R6</accession>
<dbReference type="Proteomes" id="UP001152622">
    <property type="component" value="Chromosome 9"/>
</dbReference>
<evidence type="ECO:0000313" key="2">
    <source>
        <dbReference type="Proteomes" id="UP001152622"/>
    </source>
</evidence>
<dbReference type="AlphaFoldDB" id="A0A9Q1F2R6"/>
<gene>
    <name evidence="1" type="ORF">SKAU_G00249910</name>
</gene>
<sequence>MLPAVSDLNLLTHLTLCPESLHMKVELAAKVIAHHRQVVRTMKFLWEQFKLNMVRDVVILGHAHSCLLYLQPQRDGYFSQLTQILKEGKTTS</sequence>
<comment type="caution">
    <text evidence="1">The sequence shown here is derived from an EMBL/GenBank/DDBJ whole genome shotgun (WGS) entry which is preliminary data.</text>
</comment>
<name>A0A9Q1F2R6_SYNKA</name>
<proteinExistence type="predicted"/>
<evidence type="ECO:0000313" key="1">
    <source>
        <dbReference type="EMBL" id="KAJ8349861.1"/>
    </source>
</evidence>
<keyword evidence="2" id="KW-1185">Reference proteome</keyword>
<dbReference type="OrthoDB" id="8959815at2759"/>